<dbReference type="SUPFAM" id="SSF53448">
    <property type="entry name" value="Nucleotide-diphospho-sugar transferases"/>
    <property type="match status" value="1"/>
</dbReference>
<evidence type="ECO:0000313" key="2">
    <source>
        <dbReference type="EMBL" id="EAX47392.1"/>
    </source>
</evidence>
<dbReference type="Proteomes" id="UP000005139">
    <property type="component" value="Unassembled WGS sequence"/>
</dbReference>
<sequence>MYDAIILAGGQNAEPLRQVSAQPYEAMIDIAGKPMVTFVAEALAACPQVGRIFVVGPARELANCALPPSAVVVEGGRTIVETISRGMAALGHEHKVLVVTADIPLLTPEAIQDFLAQCSRVEADLYYPIVRREYNERYYPGTKRTYVRFREGTYTGGNIFLVNPAIVPRCMAVAERIIANRKNPFKLCCLLGWNFVFKFIFGRLTLAEVEKRVAAMLGITGAVIESRYPELGIDVDKPSDLEMVRSMVSMSMKYEV</sequence>
<dbReference type="InterPro" id="IPR025877">
    <property type="entry name" value="MobA-like_NTP_Trfase"/>
</dbReference>
<name>A1HR76_9FIRM</name>
<dbReference type="RefSeq" id="WP_007289536.1">
    <property type="nucleotide sequence ID" value="NZ_AAWL01000010.1"/>
</dbReference>
<evidence type="ECO:0000259" key="1">
    <source>
        <dbReference type="Pfam" id="PF12804"/>
    </source>
</evidence>
<dbReference type="GO" id="GO:0016779">
    <property type="term" value="F:nucleotidyltransferase activity"/>
    <property type="evidence" value="ECO:0007669"/>
    <property type="project" value="UniProtKB-ARBA"/>
</dbReference>
<feature type="domain" description="MobA-like NTP transferase" evidence="1">
    <location>
        <begin position="4"/>
        <end position="134"/>
    </location>
</feature>
<dbReference type="AlphaFoldDB" id="A1HR76"/>
<evidence type="ECO:0000313" key="3">
    <source>
        <dbReference type="Proteomes" id="UP000005139"/>
    </source>
</evidence>
<gene>
    <name evidence="2" type="ORF">TcarDRAFT_1410</name>
</gene>
<comment type="caution">
    <text evidence="2">The sequence shown here is derived from an EMBL/GenBank/DDBJ whole genome shotgun (WGS) entry which is preliminary data.</text>
</comment>
<dbReference type="EMBL" id="AAWL01000010">
    <property type="protein sequence ID" value="EAX47392.1"/>
    <property type="molecule type" value="Genomic_DNA"/>
</dbReference>
<dbReference type="InterPro" id="IPR029044">
    <property type="entry name" value="Nucleotide-diphossugar_trans"/>
</dbReference>
<dbReference type="eggNOG" id="COG2266">
    <property type="taxonomic scope" value="Bacteria"/>
</dbReference>
<organism evidence="2 3">
    <name type="scientific">Thermosinus carboxydivorans Nor1</name>
    <dbReference type="NCBI Taxonomy" id="401526"/>
    <lineage>
        <taxon>Bacteria</taxon>
        <taxon>Bacillati</taxon>
        <taxon>Bacillota</taxon>
        <taxon>Negativicutes</taxon>
        <taxon>Selenomonadales</taxon>
        <taxon>Sporomusaceae</taxon>
        <taxon>Thermosinus</taxon>
    </lineage>
</organism>
<protein>
    <submittedName>
        <fullName evidence="2">4-diphosphocytidyl-2C-methyl-D-erythritol synthase</fullName>
    </submittedName>
</protein>
<reference evidence="2 3" key="2">
    <citation type="submission" date="2007-01" db="EMBL/GenBank/DDBJ databases">
        <title>Sequencing of the draft genome and assembly of Thermosinus carboxydivorans Nor1.</title>
        <authorList>
            <consortium name="US DOE Joint Genome Institute (JGI-PGF)"/>
            <person name="Copeland A."/>
            <person name="Lucas S."/>
            <person name="Lapidus A."/>
            <person name="Barry K."/>
            <person name="Glavina del Rio T."/>
            <person name="Dalin E."/>
            <person name="Tice H."/>
            <person name="Bruce D."/>
            <person name="Pitluck S."/>
            <person name="Richardson P."/>
        </authorList>
    </citation>
    <scope>NUCLEOTIDE SEQUENCE [LARGE SCALE GENOMIC DNA]</scope>
    <source>
        <strain evidence="2 3">Nor1</strain>
    </source>
</reference>
<dbReference type="OrthoDB" id="159246at2"/>
<accession>A1HR76</accession>
<keyword evidence="3" id="KW-1185">Reference proteome</keyword>
<proteinExistence type="predicted"/>
<dbReference type="Pfam" id="PF12804">
    <property type="entry name" value="NTP_transf_3"/>
    <property type="match status" value="1"/>
</dbReference>
<dbReference type="Gene3D" id="3.90.550.10">
    <property type="entry name" value="Spore Coat Polysaccharide Biosynthesis Protein SpsA, Chain A"/>
    <property type="match status" value="1"/>
</dbReference>
<reference evidence="2 3" key="1">
    <citation type="submission" date="2007-01" db="EMBL/GenBank/DDBJ databases">
        <title>Annotation of the draft genome assembly of Thermosinus carboxydivorans Nor1.</title>
        <authorList>
            <consortium name="US DOE Joint Genome Institute (JGI-ORNL)"/>
            <person name="Larimer F."/>
            <person name="Land M."/>
            <person name="Hauser L."/>
        </authorList>
    </citation>
    <scope>NUCLEOTIDE SEQUENCE [LARGE SCALE GENOMIC DNA]</scope>
    <source>
        <strain evidence="2 3">Nor1</strain>
    </source>
</reference>